<comment type="caution">
    <text evidence="5">The sequence shown here is derived from an EMBL/GenBank/DDBJ whole genome shotgun (WGS) entry which is preliminary data.</text>
</comment>
<organism evidence="5 6">
    <name type="scientific">Erythroxylum novogranatense</name>
    <dbReference type="NCBI Taxonomy" id="1862640"/>
    <lineage>
        <taxon>Eukaryota</taxon>
        <taxon>Viridiplantae</taxon>
        <taxon>Streptophyta</taxon>
        <taxon>Embryophyta</taxon>
        <taxon>Tracheophyta</taxon>
        <taxon>Spermatophyta</taxon>
        <taxon>Magnoliopsida</taxon>
        <taxon>eudicotyledons</taxon>
        <taxon>Gunneridae</taxon>
        <taxon>Pentapetalae</taxon>
        <taxon>rosids</taxon>
        <taxon>fabids</taxon>
        <taxon>Malpighiales</taxon>
        <taxon>Erythroxylaceae</taxon>
        <taxon>Erythroxylum</taxon>
    </lineage>
</organism>
<dbReference type="PANTHER" id="PTHR18763">
    <property type="entry name" value="WD-REPEAT PROTEIN 18"/>
    <property type="match status" value="1"/>
</dbReference>
<evidence type="ECO:0008006" key="7">
    <source>
        <dbReference type="Google" id="ProtNLM"/>
    </source>
</evidence>
<evidence type="ECO:0000256" key="2">
    <source>
        <dbReference type="ARBA" id="ARBA00022737"/>
    </source>
</evidence>
<accession>A0AAV8SKV0</accession>
<sequence>MEEMKMGVVGQVLAVCSDKSMGIGITVWDMETGDRVMHIPTCASPPHGLLCLNDRFLVASQVSRYRSVGGGSVFTWSLNKSQSPLRSYPIEAIGPLASTKDGVYLAGGSPSGNVYLWQVTRGTLLKTWFAHRKPLNCMTFSEDDALLISGSEDGMICVWCMISLLDVENFNNSPLLYCLVDHVSSITGLLTTTSMFISSSLDCTCKAWGLISGSPIQTQEYSIGITAIVLDPTEEHLFSGSIDGTIFINVLHIGLEEDPFIFAEDQPVELKGHNGSITAMTFSALGLLSASTDCTVCLWNVASGVIMRRFDHRKGKLNPTHHHLLMVLASISSLLPAPNHRRVFNQFRVSLLGKFPELDKLSRGMITTLHSCPSLEENHTLGDSGSTSSMNRQILEMQQGQSPGALEMKVDINIENRIWALSMAKHVIEMNKHLQSRLLDMMQMRLFWGAESNSTSAKKSKKLKVEKPPLETEKPSQLQG</sequence>
<reference evidence="5 6" key="1">
    <citation type="submission" date="2021-09" db="EMBL/GenBank/DDBJ databases">
        <title>Genomic insights and catalytic innovation underlie evolution of tropane alkaloids biosynthesis.</title>
        <authorList>
            <person name="Wang Y.-J."/>
            <person name="Tian T."/>
            <person name="Huang J.-P."/>
            <person name="Huang S.-X."/>
        </authorList>
    </citation>
    <scope>NUCLEOTIDE SEQUENCE [LARGE SCALE GENOMIC DNA]</scope>
    <source>
        <strain evidence="5">KIB-2018</strain>
        <tissue evidence="5">Leaf</tissue>
    </source>
</reference>
<keyword evidence="1 3" id="KW-0853">WD repeat</keyword>
<evidence type="ECO:0000256" key="4">
    <source>
        <dbReference type="SAM" id="MobiDB-lite"/>
    </source>
</evidence>
<feature type="repeat" description="WD" evidence="3">
    <location>
        <begin position="128"/>
        <end position="159"/>
    </location>
</feature>
<dbReference type="PROSITE" id="PS50294">
    <property type="entry name" value="WD_REPEATS_REGION"/>
    <property type="match status" value="2"/>
</dbReference>
<dbReference type="PROSITE" id="PS00678">
    <property type="entry name" value="WD_REPEATS_1"/>
    <property type="match status" value="1"/>
</dbReference>
<dbReference type="AlphaFoldDB" id="A0AAV8SKV0"/>
<dbReference type="InterPro" id="IPR019775">
    <property type="entry name" value="WD40_repeat_CS"/>
</dbReference>
<dbReference type="InterPro" id="IPR015943">
    <property type="entry name" value="WD40/YVTN_repeat-like_dom_sf"/>
</dbReference>
<evidence type="ECO:0000256" key="1">
    <source>
        <dbReference type="ARBA" id="ARBA00022574"/>
    </source>
</evidence>
<dbReference type="GO" id="GO:0006261">
    <property type="term" value="P:DNA-templated DNA replication"/>
    <property type="evidence" value="ECO:0007669"/>
    <property type="project" value="TreeGrafter"/>
</dbReference>
<feature type="repeat" description="WD" evidence="3">
    <location>
        <begin position="270"/>
        <end position="309"/>
    </location>
</feature>
<name>A0AAV8SKV0_9ROSI</name>
<proteinExistence type="predicted"/>
<keyword evidence="2" id="KW-0677">Repeat</keyword>
<dbReference type="GO" id="GO:0006364">
    <property type="term" value="P:rRNA processing"/>
    <property type="evidence" value="ECO:0007669"/>
    <property type="project" value="TreeGrafter"/>
</dbReference>
<dbReference type="PANTHER" id="PTHR18763:SF4">
    <property type="entry name" value="PROTEIN ROOT INITIATION DEFECTIVE 3-LIKE"/>
    <property type="match status" value="1"/>
</dbReference>
<feature type="compositionally biased region" description="Basic and acidic residues" evidence="4">
    <location>
        <begin position="463"/>
        <end position="474"/>
    </location>
</feature>
<feature type="region of interest" description="Disordered" evidence="4">
    <location>
        <begin position="452"/>
        <end position="480"/>
    </location>
</feature>
<evidence type="ECO:0000313" key="6">
    <source>
        <dbReference type="Proteomes" id="UP001159364"/>
    </source>
</evidence>
<protein>
    <recommendedName>
        <fullName evidence="7">Protein ROOT INITIATION DEFECTIVE 3-like</fullName>
    </recommendedName>
</protein>
<dbReference type="EMBL" id="JAIWQS010000010">
    <property type="protein sequence ID" value="KAJ8752675.1"/>
    <property type="molecule type" value="Genomic_DNA"/>
</dbReference>
<keyword evidence="6" id="KW-1185">Reference proteome</keyword>
<dbReference type="SMART" id="SM00320">
    <property type="entry name" value="WD40"/>
    <property type="match status" value="5"/>
</dbReference>
<dbReference type="Gene3D" id="2.130.10.10">
    <property type="entry name" value="YVTN repeat-like/Quinoprotein amine dehydrogenase"/>
    <property type="match status" value="2"/>
</dbReference>
<dbReference type="InterPro" id="IPR001680">
    <property type="entry name" value="WD40_rpt"/>
</dbReference>
<evidence type="ECO:0000256" key="3">
    <source>
        <dbReference type="PROSITE-ProRule" id="PRU00221"/>
    </source>
</evidence>
<dbReference type="Proteomes" id="UP001159364">
    <property type="component" value="Linkage Group LG10"/>
</dbReference>
<dbReference type="InterPro" id="IPR045227">
    <property type="entry name" value="WDR18/Ipi3/RID3"/>
</dbReference>
<dbReference type="GO" id="GO:0120330">
    <property type="term" value="C:rixosome complex"/>
    <property type="evidence" value="ECO:0007669"/>
    <property type="project" value="TreeGrafter"/>
</dbReference>
<dbReference type="Pfam" id="PF00400">
    <property type="entry name" value="WD40"/>
    <property type="match status" value="3"/>
</dbReference>
<dbReference type="PROSITE" id="PS50082">
    <property type="entry name" value="WD_REPEATS_2"/>
    <property type="match status" value="2"/>
</dbReference>
<dbReference type="InterPro" id="IPR011047">
    <property type="entry name" value="Quinoprotein_ADH-like_sf"/>
</dbReference>
<gene>
    <name evidence="5" type="ORF">K2173_005564</name>
</gene>
<dbReference type="SUPFAM" id="SSF50998">
    <property type="entry name" value="Quinoprotein alcohol dehydrogenase-like"/>
    <property type="match status" value="1"/>
</dbReference>
<evidence type="ECO:0000313" key="5">
    <source>
        <dbReference type="EMBL" id="KAJ8752675.1"/>
    </source>
</evidence>
<dbReference type="GO" id="GO:0005656">
    <property type="term" value="C:nuclear pre-replicative complex"/>
    <property type="evidence" value="ECO:0007669"/>
    <property type="project" value="TreeGrafter"/>
</dbReference>